<evidence type="ECO:0000256" key="3">
    <source>
        <dbReference type="ARBA" id="ARBA00022475"/>
    </source>
</evidence>
<organism evidence="8 9">
    <name type="scientific">Streptomyces kunmingensis</name>
    <dbReference type="NCBI Taxonomy" id="68225"/>
    <lineage>
        <taxon>Bacteria</taxon>
        <taxon>Bacillati</taxon>
        <taxon>Actinomycetota</taxon>
        <taxon>Actinomycetes</taxon>
        <taxon>Kitasatosporales</taxon>
        <taxon>Streptomycetaceae</taxon>
        <taxon>Streptomyces</taxon>
    </lineage>
</organism>
<evidence type="ECO:0000256" key="2">
    <source>
        <dbReference type="ARBA" id="ARBA00022448"/>
    </source>
</evidence>
<dbReference type="Pfam" id="PF07690">
    <property type="entry name" value="MFS_1"/>
    <property type="match status" value="1"/>
</dbReference>
<keyword evidence="4 7" id="KW-0812">Transmembrane</keyword>
<dbReference type="PROSITE" id="PS00216">
    <property type="entry name" value="SUGAR_TRANSPORT_1"/>
    <property type="match status" value="1"/>
</dbReference>
<evidence type="ECO:0000313" key="8">
    <source>
        <dbReference type="EMBL" id="MEB3962285.1"/>
    </source>
</evidence>
<comment type="subcellular location">
    <subcellularLocation>
        <location evidence="1">Cell membrane</location>
        <topology evidence="1">Multi-pass membrane protein</topology>
    </subcellularLocation>
</comment>
<keyword evidence="5 7" id="KW-1133">Transmembrane helix</keyword>
<keyword evidence="2" id="KW-0813">Transport</keyword>
<name>A0ABU6CEJ6_9ACTN</name>
<feature type="transmembrane region" description="Helical" evidence="7">
    <location>
        <begin position="157"/>
        <end position="176"/>
    </location>
</feature>
<evidence type="ECO:0000256" key="4">
    <source>
        <dbReference type="ARBA" id="ARBA00022692"/>
    </source>
</evidence>
<comment type="caution">
    <text evidence="8">The sequence shown here is derived from an EMBL/GenBank/DDBJ whole genome shotgun (WGS) entry which is preliminary data.</text>
</comment>
<reference evidence="8 9" key="1">
    <citation type="submission" date="2022-10" db="EMBL/GenBank/DDBJ databases">
        <authorList>
            <person name="Xie J."/>
            <person name="Shen N."/>
        </authorList>
    </citation>
    <scope>NUCLEOTIDE SEQUENCE [LARGE SCALE GENOMIC DNA]</scope>
    <source>
        <strain evidence="8 9">DSM 41681</strain>
    </source>
</reference>
<feature type="transmembrane region" description="Helical" evidence="7">
    <location>
        <begin position="267"/>
        <end position="285"/>
    </location>
</feature>
<feature type="transmembrane region" description="Helical" evidence="7">
    <location>
        <begin position="367"/>
        <end position="388"/>
    </location>
</feature>
<dbReference type="SUPFAM" id="SSF103473">
    <property type="entry name" value="MFS general substrate transporter"/>
    <property type="match status" value="1"/>
</dbReference>
<feature type="transmembrane region" description="Helical" evidence="7">
    <location>
        <begin position="231"/>
        <end position="247"/>
    </location>
</feature>
<dbReference type="EMBL" id="JAOZYB010000135">
    <property type="protein sequence ID" value="MEB3962285.1"/>
    <property type="molecule type" value="Genomic_DNA"/>
</dbReference>
<dbReference type="PANTHER" id="PTHR23517">
    <property type="entry name" value="RESISTANCE PROTEIN MDTM, PUTATIVE-RELATED-RELATED"/>
    <property type="match status" value="1"/>
</dbReference>
<dbReference type="RefSeq" id="WP_324769770.1">
    <property type="nucleotide sequence ID" value="NZ_BAAATS010000027.1"/>
</dbReference>
<dbReference type="PANTHER" id="PTHR23517:SF2">
    <property type="entry name" value="MULTIDRUG RESISTANCE PROTEIN MDTH"/>
    <property type="match status" value="1"/>
</dbReference>
<evidence type="ECO:0000256" key="6">
    <source>
        <dbReference type="ARBA" id="ARBA00023136"/>
    </source>
</evidence>
<proteinExistence type="predicted"/>
<keyword evidence="6 7" id="KW-0472">Membrane</keyword>
<dbReference type="InterPro" id="IPR036259">
    <property type="entry name" value="MFS_trans_sf"/>
</dbReference>
<sequence length="428" mass="44361">MTTSPTEDRSVDAGPTTRFAGMLPTDPLLLRLSLLTLLNAFGRGLFFPVSVLYFTRVVGLSATTVGVGLTVAGLFGIAAGVPAGWASDRWGRRPVLTALWIGCGVMLAAYTVIGSYASFLATAIGYAALCQASMGVRNALYADVLPVRTRVEGRAHLRMVTNVGMGAGGAFGALALQLDSRAGYTALILVDAVSFVVSALMVYRLPGGEKRRPVDDAHAPAESSLRAVRDLPYLAVTCLNAVLALQYSLLEVGLPLWIVQHTQAPRWSAALIMVVNCVLVALLQVRATRGVEDLPGAVRAMRRSGLLLALACAVFACTAGLSPLWALAILVVGAVVQVLAEVLSAAGGWTVGYGLADARAQGVYQGVFNSGQAAATMAAPALVTATAIDHGAAGWAFLGVLFVAAGLGVGPAVRRARRDSWRGESAGS</sequence>
<evidence type="ECO:0000313" key="9">
    <source>
        <dbReference type="Proteomes" id="UP001352223"/>
    </source>
</evidence>
<dbReference type="InterPro" id="IPR011701">
    <property type="entry name" value="MFS"/>
</dbReference>
<dbReference type="Gene3D" id="1.20.1250.20">
    <property type="entry name" value="MFS general substrate transporter like domains"/>
    <property type="match status" value="1"/>
</dbReference>
<feature type="transmembrane region" description="Helical" evidence="7">
    <location>
        <begin position="394"/>
        <end position="413"/>
    </location>
</feature>
<feature type="transmembrane region" description="Helical" evidence="7">
    <location>
        <begin position="306"/>
        <end position="328"/>
    </location>
</feature>
<dbReference type="InterPro" id="IPR050171">
    <property type="entry name" value="MFS_Transporters"/>
</dbReference>
<gene>
    <name evidence="8" type="ORF">OKJ48_18805</name>
</gene>
<dbReference type="InterPro" id="IPR005829">
    <property type="entry name" value="Sugar_transporter_CS"/>
</dbReference>
<accession>A0ABU6CEJ6</accession>
<evidence type="ECO:0000256" key="5">
    <source>
        <dbReference type="ARBA" id="ARBA00022989"/>
    </source>
</evidence>
<feature type="transmembrane region" description="Helical" evidence="7">
    <location>
        <begin position="182"/>
        <end position="203"/>
    </location>
</feature>
<protein>
    <submittedName>
        <fullName evidence="8">MFS transporter</fullName>
    </submittedName>
</protein>
<evidence type="ECO:0000256" key="7">
    <source>
        <dbReference type="SAM" id="Phobius"/>
    </source>
</evidence>
<feature type="transmembrane region" description="Helical" evidence="7">
    <location>
        <begin position="95"/>
        <end position="113"/>
    </location>
</feature>
<feature type="transmembrane region" description="Helical" evidence="7">
    <location>
        <begin position="60"/>
        <end position="83"/>
    </location>
</feature>
<keyword evidence="9" id="KW-1185">Reference proteome</keyword>
<keyword evidence="3" id="KW-1003">Cell membrane</keyword>
<evidence type="ECO:0000256" key="1">
    <source>
        <dbReference type="ARBA" id="ARBA00004651"/>
    </source>
</evidence>
<feature type="transmembrane region" description="Helical" evidence="7">
    <location>
        <begin position="334"/>
        <end position="355"/>
    </location>
</feature>
<dbReference type="Proteomes" id="UP001352223">
    <property type="component" value="Unassembled WGS sequence"/>
</dbReference>
<feature type="transmembrane region" description="Helical" evidence="7">
    <location>
        <begin position="28"/>
        <end position="54"/>
    </location>
</feature>